<reference evidence="1 2" key="1">
    <citation type="submission" date="2016-11" db="EMBL/GenBank/DDBJ databases">
        <authorList>
            <person name="Jaros S."/>
            <person name="Januszkiewicz K."/>
            <person name="Wedrychowicz H."/>
        </authorList>
    </citation>
    <scope>NUCLEOTIDE SEQUENCE [LARGE SCALE GENOMIC DNA]</scope>
    <source>
        <strain evidence="1 2">CGMCC 1.12145</strain>
    </source>
</reference>
<dbReference type="Proteomes" id="UP000182248">
    <property type="component" value="Unassembled WGS sequence"/>
</dbReference>
<sequence length="213" mass="23325">MATIVKGILGGFSGKVGTVVGANWRGKDIIRSRPKPSKKPPTDKQVIQQLKFKMAVTFLQPLKSIQSLYFGTERGAKSRVNIAVSYTIGEAMEVTDNVPELVYNKVLITKGDLAGFQNATLNNEAGGTFALAWEDNSIQGNAQDTDLVNLVCYCPETDTFELFLLLATRSELTATVTLPEVYVGKVVHTWAYFNSETQDKACNSPYMGEFAVL</sequence>
<proteinExistence type="predicted"/>
<dbReference type="AlphaFoldDB" id="A0A1K1PZ11"/>
<organism evidence="1 2">
    <name type="scientific">Sinomicrobium oceani</name>
    <dbReference type="NCBI Taxonomy" id="1150368"/>
    <lineage>
        <taxon>Bacteria</taxon>
        <taxon>Pseudomonadati</taxon>
        <taxon>Bacteroidota</taxon>
        <taxon>Flavobacteriia</taxon>
        <taxon>Flavobacteriales</taxon>
        <taxon>Flavobacteriaceae</taxon>
        <taxon>Sinomicrobium</taxon>
    </lineage>
</organism>
<dbReference type="OrthoDB" id="821958at2"/>
<dbReference type="EMBL" id="FPJE01000010">
    <property type="protein sequence ID" value="SFW52709.1"/>
    <property type="molecule type" value="Genomic_DNA"/>
</dbReference>
<dbReference type="Pfam" id="PF19781">
    <property type="entry name" value="DUF6266"/>
    <property type="match status" value="1"/>
</dbReference>
<accession>A0A1K1PZ11</accession>
<dbReference type="RefSeq" id="WP_072317361.1">
    <property type="nucleotide sequence ID" value="NZ_FPJE01000010.1"/>
</dbReference>
<dbReference type="InterPro" id="IPR046233">
    <property type="entry name" value="DUF6266"/>
</dbReference>
<name>A0A1K1PZ11_9FLAO</name>
<gene>
    <name evidence="1" type="ORF">SAMN02927921_02149</name>
</gene>
<keyword evidence="2" id="KW-1185">Reference proteome</keyword>
<dbReference type="STRING" id="1150368.SAMN02927921_02149"/>
<protein>
    <submittedName>
        <fullName evidence="1">Uncharacterized protein</fullName>
    </submittedName>
</protein>
<evidence type="ECO:0000313" key="2">
    <source>
        <dbReference type="Proteomes" id="UP000182248"/>
    </source>
</evidence>
<evidence type="ECO:0000313" key="1">
    <source>
        <dbReference type="EMBL" id="SFW52709.1"/>
    </source>
</evidence>